<comment type="caution">
    <text evidence="1">The sequence shown here is derived from an EMBL/GenBank/DDBJ whole genome shotgun (WGS) entry which is preliminary data.</text>
</comment>
<dbReference type="Proteomes" id="UP000070513">
    <property type="component" value="Unassembled WGS sequence"/>
</dbReference>
<dbReference type="AlphaFoldDB" id="A0A135WHI2"/>
<evidence type="ECO:0000313" key="1">
    <source>
        <dbReference type="EMBL" id="KXH84378.1"/>
    </source>
</evidence>
<dbReference type="EMBL" id="LPUR01000001">
    <property type="protein sequence ID" value="KXH84378.1"/>
    <property type="molecule type" value="Genomic_DNA"/>
</dbReference>
<reference evidence="1 2" key="2">
    <citation type="journal article" date="2016" name="Genome Announc.">
        <title>Draft Genome Sequence of a Biocontrol Rhizobacterium, Chryseobacterium kwangjuense Strain KJ1R5, Isolated from Pepper (Capsicum annuum).</title>
        <authorList>
            <person name="Jeong J.J."/>
            <person name="Park H."/>
            <person name="Park B.H."/>
            <person name="Mannaa M."/>
            <person name="Sang M.K."/>
            <person name="Choi I.G."/>
            <person name="Kim K.D."/>
        </authorList>
    </citation>
    <scope>NUCLEOTIDE SEQUENCE [LARGE SCALE GENOMIC DNA]</scope>
    <source>
        <strain evidence="1 2">KJ1R5</strain>
    </source>
</reference>
<reference evidence="2" key="1">
    <citation type="submission" date="2015-12" db="EMBL/GenBank/DDBJ databases">
        <title>Genome sequence of a biocontrol rhizobacterium Chryseobacterium kwangjuense strain KJ1R5 isolated from pepper (Capsicum annuum L.).</title>
        <authorList>
            <person name="Jeong J.-J."/>
            <person name="Park H."/>
            <person name="Mannaa M."/>
            <person name="Sang M.K."/>
            <person name="Choi I.-G."/>
            <person name="Kim K.D."/>
        </authorList>
    </citation>
    <scope>NUCLEOTIDE SEQUENCE [LARGE SCALE GENOMIC DNA]</scope>
    <source>
        <strain evidence="2">KJ1R5</strain>
    </source>
</reference>
<protein>
    <submittedName>
        <fullName evidence="1">Uncharacterized protein</fullName>
    </submittedName>
</protein>
<gene>
    <name evidence="1" type="ORF">AU378_01045</name>
</gene>
<organism evidence="1 2">
    <name type="scientific">Chryseobacterium kwangjuense</name>
    <dbReference type="NCBI Taxonomy" id="267125"/>
    <lineage>
        <taxon>Bacteria</taxon>
        <taxon>Pseudomonadati</taxon>
        <taxon>Bacteroidota</taxon>
        <taxon>Flavobacteriia</taxon>
        <taxon>Flavobacteriales</taxon>
        <taxon>Weeksellaceae</taxon>
        <taxon>Chryseobacterium group</taxon>
        <taxon>Chryseobacterium</taxon>
    </lineage>
</organism>
<proteinExistence type="predicted"/>
<accession>A0A135WHI2</accession>
<evidence type="ECO:0000313" key="2">
    <source>
        <dbReference type="Proteomes" id="UP000070513"/>
    </source>
</evidence>
<name>A0A135WHI2_9FLAO</name>
<sequence>MLQLDFKVHISFCPAVFTARIIKEIVNTLIFKINKSFSLIKGKCLTGLHKKTEPENRLRYIVFCAKLFP</sequence>